<dbReference type="AlphaFoldDB" id="A0A2T5KC53"/>
<evidence type="ECO:0000313" key="4">
    <source>
        <dbReference type="Proteomes" id="UP000244060"/>
    </source>
</evidence>
<feature type="transmembrane region" description="Helical" evidence="2">
    <location>
        <begin position="35"/>
        <end position="57"/>
    </location>
</feature>
<dbReference type="RefSeq" id="WP_101341342.1">
    <property type="nucleotide sequence ID" value="NZ_CP090021.1"/>
</dbReference>
<dbReference type="EMBL" id="QAOT01000003">
    <property type="protein sequence ID" value="PTR19995.1"/>
    <property type="molecule type" value="Genomic_DNA"/>
</dbReference>
<evidence type="ECO:0000256" key="1">
    <source>
        <dbReference type="SAM" id="MobiDB-lite"/>
    </source>
</evidence>
<evidence type="ECO:0000256" key="2">
    <source>
        <dbReference type="SAM" id="Phobius"/>
    </source>
</evidence>
<reference evidence="3 4" key="1">
    <citation type="submission" date="2018-04" db="EMBL/GenBank/DDBJ databases">
        <title>Genomic Encyclopedia of Type Strains, Phase III (KMG-III): the genomes of soil and plant-associated and newly described type strains.</title>
        <authorList>
            <person name="Whitman W."/>
        </authorList>
    </citation>
    <scope>NUCLEOTIDE SEQUENCE [LARGE SCALE GENOMIC DNA]</scope>
    <source>
        <strain evidence="3 4">KA25</strain>
    </source>
</reference>
<keyword evidence="2" id="KW-0472">Membrane</keyword>
<sequence>MPDAPDRTGPVHAHPQHRHHSPAEPPSDFRSRLAIGAHAVLISLAGGAVTALLSGTLRAF</sequence>
<name>A0A2T5KC53_9RHOB</name>
<gene>
    <name evidence="3" type="ORF">C8J28_103121</name>
</gene>
<protein>
    <submittedName>
        <fullName evidence="3">Uncharacterized protein</fullName>
    </submittedName>
</protein>
<proteinExistence type="predicted"/>
<keyword evidence="4" id="KW-1185">Reference proteome</keyword>
<comment type="caution">
    <text evidence="3">The sequence shown here is derived from an EMBL/GenBank/DDBJ whole genome shotgun (WGS) entry which is preliminary data.</text>
</comment>
<evidence type="ECO:0000313" key="3">
    <source>
        <dbReference type="EMBL" id="PTR19995.1"/>
    </source>
</evidence>
<keyword evidence="2" id="KW-0812">Transmembrane</keyword>
<organism evidence="3 4">
    <name type="scientific">Cereibacter azotoformans</name>
    <dbReference type="NCBI Taxonomy" id="43057"/>
    <lineage>
        <taxon>Bacteria</taxon>
        <taxon>Pseudomonadati</taxon>
        <taxon>Pseudomonadota</taxon>
        <taxon>Alphaproteobacteria</taxon>
        <taxon>Rhodobacterales</taxon>
        <taxon>Paracoccaceae</taxon>
        <taxon>Cereibacter</taxon>
    </lineage>
</organism>
<accession>A0A2T5KC53</accession>
<feature type="region of interest" description="Disordered" evidence="1">
    <location>
        <begin position="1"/>
        <end position="29"/>
    </location>
</feature>
<dbReference type="Proteomes" id="UP000244060">
    <property type="component" value="Unassembled WGS sequence"/>
</dbReference>
<dbReference type="OrthoDB" id="9955023at2"/>
<keyword evidence="2" id="KW-1133">Transmembrane helix</keyword>